<dbReference type="Proteomes" id="UP000271162">
    <property type="component" value="Unassembled WGS sequence"/>
</dbReference>
<dbReference type="AlphaFoldDB" id="A0A0N4XYP5"/>
<name>A0A0N4XYP5_NIPBR</name>
<evidence type="ECO:0000313" key="1">
    <source>
        <dbReference type="EMBL" id="VDL71813.1"/>
    </source>
</evidence>
<reference evidence="1 2" key="2">
    <citation type="submission" date="2018-11" db="EMBL/GenBank/DDBJ databases">
        <authorList>
            <consortium name="Pathogen Informatics"/>
        </authorList>
    </citation>
    <scope>NUCLEOTIDE SEQUENCE [LARGE SCALE GENOMIC DNA]</scope>
</reference>
<protein>
    <submittedName>
        <fullName evidence="3">SWIM-type domain-containing protein</fullName>
    </submittedName>
</protein>
<dbReference type="PANTHER" id="PTHR33936">
    <property type="entry name" value="PROTEIN CBG17840"/>
    <property type="match status" value="1"/>
</dbReference>
<dbReference type="PANTHER" id="PTHR33936:SF24">
    <property type="entry name" value="C2H2-TYPE DOMAIN-CONTAINING PROTEIN"/>
    <property type="match status" value="1"/>
</dbReference>
<organism evidence="3">
    <name type="scientific">Nippostrongylus brasiliensis</name>
    <name type="common">Rat hookworm</name>
    <dbReference type="NCBI Taxonomy" id="27835"/>
    <lineage>
        <taxon>Eukaryota</taxon>
        <taxon>Metazoa</taxon>
        <taxon>Ecdysozoa</taxon>
        <taxon>Nematoda</taxon>
        <taxon>Chromadorea</taxon>
        <taxon>Rhabditida</taxon>
        <taxon>Rhabditina</taxon>
        <taxon>Rhabditomorpha</taxon>
        <taxon>Strongyloidea</taxon>
        <taxon>Heligmosomidae</taxon>
        <taxon>Nippostrongylus</taxon>
    </lineage>
</organism>
<proteinExistence type="predicted"/>
<reference evidence="3" key="1">
    <citation type="submission" date="2017-02" db="UniProtKB">
        <authorList>
            <consortium name="WormBaseParasite"/>
        </authorList>
    </citation>
    <scope>IDENTIFICATION</scope>
</reference>
<sequence>KFSCNRAAAIKRPPTATDRVRGSKKDVQYCTCHLVVRIHADGKVNVEGCSGHAGHEPDPALLLLSAQQNFYLRALLEEYSMDYIIKKLRKEDPTRSTNLSFVVEKDLTNILAQFNMRPGWRHDDDVASVQLRCEENDPDDGTRVFEPPQNPNGAGFLMGIYDLRVSMILIYAST</sequence>
<keyword evidence="2" id="KW-1185">Reference proteome</keyword>
<gene>
    <name evidence="1" type="ORF">NBR_LOCUS8224</name>
</gene>
<dbReference type="InterPro" id="IPR052797">
    <property type="entry name" value="RegFact_GeneExpr_CellDeath"/>
</dbReference>
<accession>A0A0N4XYP5</accession>
<dbReference type="EMBL" id="UYSL01019978">
    <property type="protein sequence ID" value="VDL71813.1"/>
    <property type="molecule type" value="Genomic_DNA"/>
</dbReference>
<dbReference type="WBParaSite" id="NBR_0000822301-mRNA-1">
    <property type="protein sequence ID" value="NBR_0000822301-mRNA-1"/>
    <property type="gene ID" value="NBR_0000822301"/>
</dbReference>
<evidence type="ECO:0000313" key="2">
    <source>
        <dbReference type="Proteomes" id="UP000271162"/>
    </source>
</evidence>
<evidence type="ECO:0000313" key="3">
    <source>
        <dbReference type="WBParaSite" id="NBR_0000822301-mRNA-1"/>
    </source>
</evidence>